<dbReference type="SUPFAM" id="SSF52540">
    <property type="entry name" value="P-loop containing nucleoside triphosphate hydrolases"/>
    <property type="match status" value="1"/>
</dbReference>
<keyword evidence="2" id="KW-0547">Nucleotide-binding</keyword>
<gene>
    <name evidence="6" type="ORF">GCM10009750_09550</name>
</gene>
<keyword evidence="7" id="KW-1185">Reference proteome</keyword>
<dbReference type="PANTHER" id="PTHR42788">
    <property type="entry name" value="TAURINE IMPORT ATP-BINDING PROTEIN-RELATED"/>
    <property type="match status" value="1"/>
</dbReference>
<dbReference type="InterPro" id="IPR027417">
    <property type="entry name" value="P-loop_NTPase"/>
</dbReference>
<evidence type="ECO:0000256" key="2">
    <source>
        <dbReference type="ARBA" id="ARBA00022741"/>
    </source>
</evidence>
<keyword evidence="3 6" id="KW-0067">ATP-binding</keyword>
<dbReference type="Pfam" id="PF00005">
    <property type="entry name" value="ABC_tran"/>
    <property type="match status" value="1"/>
</dbReference>
<accession>A0ABN2MIX5</accession>
<evidence type="ECO:0000256" key="3">
    <source>
        <dbReference type="ARBA" id="ARBA00022840"/>
    </source>
</evidence>
<feature type="region of interest" description="Disordered" evidence="4">
    <location>
        <begin position="1"/>
        <end position="34"/>
    </location>
</feature>
<dbReference type="InterPro" id="IPR050166">
    <property type="entry name" value="ABC_transporter_ATP-bind"/>
</dbReference>
<feature type="domain" description="ABC transporter" evidence="5">
    <location>
        <begin position="58"/>
        <end position="288"/>
    </location>
</feature>
<protein>
    <submittedName>
        <fullName evidence="6">ABC transporter ATP-binding protein</fullName>
    </submittedName>
</protein>
<comment type="caution">
    <text evidence="6">The sequence shown here is derived from an EMBL/GenBank/DDBJ whole genome shotgun (WGS) entry which is preliminary data.</text>
</comment>
<evidence type="ECO:0000313" key="6">
    <source>
        <dbReference type="EMBL" id="GAA1828087.1"/>
    </source>
</evidence>
<evidence type="ECO:0000313" key="7">
    <source>
        <dbReference type="Proteomes" id="UP001501746"/>
    </source>
</evidence>
<dbReference type="EMBL" id="BAAANK010000002">
    <property type="protein sequence ID" value="GAA1828087.1"/>
    <property type="molecule type" value="Genomic_DNA"/>
</dbReference>
<dbReference type="Proteomes" id="UP001501746">
    <property type="component" value="Unassembled WGS sequence"/>
</dbReference>
<sequence>MTAASAIARDASAAGRANAETAAKSSSTAATRTSAADAATAATGTTTAASSSAAAAPVSLRGIGRAFASQSGDRQVLRDIDLEIAAGEIVAILGPSGCGKSTLLRIAGGLDQPTQGEALIDGEAVKPFDPRSAVGFQEPRLLPWRTIADNVALGLPRSTSRAAGREQVARLLDLVGLAEFAGHRPREVSGGMAQRTSLARALARNPAVLLLDEPFGALDALTRLKMQDLLLDVHAAEPATVLLVTHDVDEALQLADRVILLGHEPETPGAVVTQTIVVPGHRPRDRGSAELAELRARLLDGLGIDRHGSARGIETTTTIPHYPY</sequence>
<dbReference type="CDD" id="cd03293">
    <property type="entry name" value="ABC_NrtD_SsuB_transporters"/>
    <property type="match status" value="1"/>
</dbReference>
<evidence type="ECO:0000256" key="1">
    <source>
        <dbReference type="ARBA" id="ARBA00022448"/>
    </source>
</evidence>
<proteinExistence type="predicted"/>
<evidence type="ECO:0000256" key="4">
    <source>
        <dbReference type="SAM" id="MobiDB-lite"/>
    </source>
</evidence>
<evidence type="ECO:0000259" key="5">
    <source>
        <dbReference type="PROSITE" id="PS50893"/>
    </source>
</evidence>
<dbReference type="Gene3D" id="3.40.50.300">
    <property type="entry name" value="P-loop containing nucleotide triphosphate hydrolases"/>
    <property type="match status" value="1"/>
</dbReference>
<name>A0ABN2MIX5_9MICO</name>
<dbReference type="InterPro" id="IPR003593">
    <property type="entry name" value="AAA+_ATPase"/>
</dbReference>
<dbReference type="InterPro" id="IPR003439">
    <property type="entry name" value="ABC_transporter-like_ATP-bd"/>
</dbReference>
<dbReference type="PANTHER" id="PTHR42788:SF13">
    <property type="entry name" value="ALIPHATIC SULFONATES IMPORT ATP-BINDING PROTEIN SSUB"/>
    <property type="match status" value="1"/>
</dbReference>
<dbReference type="GO" id="GO:0005524">
    <property type="term" value="F:ATP binding"/>
    <property type="evidence" value="ECO:0007669"/>
    <property type="project" value="UniProtKB-KW"/>
</dbReference>
<dbReference type="PROSITE" id="PS50893">
    <property type="entry name" value="ABC_TRANSPORTER_2"/>
    <property type="match status" value="1"/>
</dbReference>
<reference evidence="6 7" key="1">
    <citation type="journal article" date="2019" name="Int. J. Syst. Evol. Microbiol.">
        <title>The Global Catalogue of Microorganisms (GCM) 10K type strain sequencing project: providing services to taxonomists for standard genome sequencing and annotation.</title>
        <authorList>
            <consortium name="The Broad Institute Genomics Platform"/>
            <consortium name="The Broad Institute Genome Sequencing Center for Infectious Disease"/>
            <person name="Wu L."/>
            <person name="Ma J."/>
        </authorList>
    </citation>
    <scope>NUCLEOTIDE SEQUENCE [LARGE SCALE GENOMIC DNA]</scope>
    <source>
        <strain evidence="6 7">JCM 14323</strain>
    </source>
</reference>
<dbReference type="RefSeq" id="WP_157427121.1">
    <property type="nucleotide sequence ID" value="NZ_BAAANK010000002.1"/>
</dbReference>
<keyword evidence="1" id="KW-0813">Transport</keyword>
<organism evidence="6 7">
    <name type="scientific">Agromyces salentinus</name>
    <dbReference type="NCBI Taxonomy" id="269421"/>
    <lineage>
        <taxon>Bacteria</taxon>
        <taxon>Bacillati</taxon>
        <taxon>Actinomycetota</taxon>
        <taxon>Actinomycetes</taxon>
        <taxon>Micrococcales</taxon>
        <taxon>Microbacteriaceae</taxon>
        <taxon>Agromyces</taxon>
    </lineage>
</organism>
<dbReference type="SMART" id="SM00382">
    <property type="entry name" value="AAA"/>
    <property type="match status" value="1"/>
</dbReference>